<sequence>MLYRGTSAQSATPRATSTSHNSSPLEAELSPSCNYVEDLRASSTNISRQKSQQPSSQSSLIIDTTIAAPLGSSDPRTTTSAQHQTPLPSPASHDDTADVSSTGSSESESPLATPVTCDDLAVKDAPSRAVDFLAHEWREEDIWSSWRHIVCNRKEYGECSRLENASWRSWGKTKHNLRTINPENLNWYVFKDSDITWLYGPLKLAASYPVSQDVSDPSSRMSKNNSFITKKKPILKKRTQSEIMLQQSISSSSLLREAATTALFSPRRHPRRSDASSEFSESKLPSEVPSRDQADYFTSRSSSFCDTPCNGEKRHIRFDNVVEQCIAVDHKDLVFDGEEEPYLYADSETSSDDEDALTMKRNSHSMALRPSASRSNSNSGRRIIETLPATTLKDRVDDLPNFGEQSQHHTFGSDNSSLPNNKGLSPSASQETLRPPRSSRSNLVSSMDKKGNYADDNDDGASDDDYAWSFGPSNPRSSLGASSSRGRNNGRPSTSRSHTPAGRGHYNVEDDEYDDTFSVEGMRRTGSGMFMPYEEGEEPVATGIFGRVSETINTARDIAHVSYFPYHFITTL</sequence>
<feature type="region of interest" description="Disordered" evidence="1">
    <location>
        <begin position="263"/>
        <end position="292"/>
    </location>
</feature>
<dbReference type="PANTHER" id="PTHR28051">
    <property type="entry name" value="PROTEIN MTL1-RELATED"/>
    <property type="match status" value="1"/>
</dbReference>
<evidence type="ECO:0000256" key="1">
    <source>
        <dbReference type="SAM" id="MobiDB-lite"/>
    </source>
</evidence>
<dbReference type="GO" id="GO:0005773">
    <property type="term" value="C:vacuole"/>
    <property type="evidence" value="ECO:0007669"/>
    <property type="project" value="GOC"/>
</dbReference>
<dbReference type="Proteomes" id="UP000504637">
    <property type="component" value="Unplaced"/>
</dbReference>
<feature type="compositionally biased region" description="Polar residues" evidence="1">
    <location>
        <begin position="1"/>
        <end position="24"/>
    </location>
</feature>
<feature type="compositionally biased region" description="Low complexity" evidence="1">
    <location>
        <begin position="472"/>
        <end position="497"/>
    </location>
</feature>
<reference evidence="4" key="2">
    <citation type="submission" date="2020-04" db="EMBL/GenBank/DDBJ databases">
        <authorList>
            <consortium name="NCBI Genome Project"/>
        </authorList>
    </citation>
    <scope>NUCLEOTIDE SEQUENCE</scope>
    <source>
        <strain evidence="4">CBS 342.82</strain>
    </source>
</reference>
<dbReference type="AlphaFoldDB" id="A0A6J3MG87"/>
<name>A0A6J3MG87_9PEZI</name>
<dbReference type="RefSeq" id="XP_033462943.1">
    <property type="nucleotide sequence ID" value="XM_033600913.1"/>
</dbReference>
<accession>A0A6J3MG87</accession>
<evidence type="ECO:0000313" key="4">
    <source>
        <dbReference type="RefSeq" id="XP_033462943.1"/>
    </source>
</evidence>
<keyword evidence="3" id="KW-1185">Reference proteome</keyword>
<dbReference type="PANTHER" id="PTHR28051:SF1">
    <property type="entry name" value="PROTEIN MTL1-RELATED"/>
    <property type="match status" value="1"/>
</dbReference>
<feature type="compositionally biased region" description="Polar residues" evidence="1">
    <location>
        <begin position="74"/>
        <end position="86"/>
    </location>
</feature>
<reference evidence="4" key="3">
    <citation type="submission" date="2025-08" db="UniProtKB">
        <authorList>
            <consortium name="RefSeq"/>
        </authorList>
    </citation>
    <scope>IDENTIFICATION</scope>
    <source>
        <strain evidence="4">CBS 342.82</strain>
    </source>
</reference>
<dbReference type="OrthoDB" id="5563539at2759"/>
<feature type="region of interest" description="Disordered" evidence="1">
    <location>
        <begin position="1"/>
        <end position="115"/>
    </location>
</feature>
<feature type="region of interest" description="Disordered" evidence="1">
    <location>
        <begin position="362"/>
        <end position="382"/>
    </location>
</feature>
<dbReference type="GO" id="GO:0042149">
    <property type="term" value="P:cellular response to glucose starvation"/>
    <property type="evidence" value="ECO:0007669"/>
    <property type="project" value="TreeGrafter"/>
</dbReference>
<gene>
    <name evidence="4" type="ORF">K489DRAFT_313135</name>
</gene>
<feature type="domain" description="Nitrogen regulatory protein areA GATA-like" evidence="2">
    <location>
        <begin position="145"/>
        <end position="172"/>
    </location>
</feature>
<organism evidence="4">
    <name type="scientific">Dissoconium aciculare CBS 342.82</name>
    <dbReference type="NCBI Taxonomy" id="1314786"/>
    <lineage>
        <taxon>Eukaryota</taxon>
        <taxon>Fungi</taxon>
        <taxon>Dikarya</taxon>
        <taxon>Ascomycota</taxon>
        <taxon>Pezizomycotina</taxon>
        <taxon>Dothideomycetes</taxon>
        <taxon>Dothideomycetidae</taxon>
        <taxon>Mycosphaerellales</taxon>
        <taxon>Dissoconiaceae</taxon>
        <taxon>Dissoconium</taxon>
    </lineage>
</organism>
<dbReference type="InterPro" id="IPR013860">
    <property type="entry name" value="AreA_GATA"/>
</dbReference>
<proteinExistence type="predicted"/>
<dbReference type="InterPro" id="IPR052292">
    <property type="entry name" value="Glucose_repression_reg"/>
</dbReference>
<reference evidence="4" key="1">
    <citation type="submission" date="2020-01" db="EMBL/GenBank/DDBJ databases">
        <authorList>
            <consortium name="DOE Joint Genome Institute"/>
            <person name="Haridas S."/>
            <person name="Albert R."/>
            <person name="Binder M."/>
            <person name="Bloem J."/>
            <person name="Labutti K."/>
            <person name="Salamov A."/>
            <person name="Andreopoulos B."/>
            <person name="Baker S.E."/>
            <person name="Barry K."/>
            <person name="Bills G."/>
            <person name="Bluhm B.H."/>
            <person name="Cannon C."/>
            <person name="Castanera R."/>
            <person name="Culley D.E."/>
            <person name="Daum C."/>
            <person name="Ezra D."/>
            <person name="Gonzalez J.B."/>
            <person name="Henrissat B."/>
            <person name="Kuo A."/>
            <person name="Liang C."/>
            <person name="Lipzen A."/>
            <person name="Lutzoni F."/>
            <person name="Magnuson J."/>
            <person name="Mondo S."/>
            <person name="Nolan M."/>
            <person name="Ohm R."/>
            <person name="Pangilinan J."/>
            <person name="Park H.-J."/>
            <person name="Ramirez L."/>
            <person name="Alfaro M."/>
            <person name="Sun H."/>
            <person name="Tritt A."/>
            <person name="Yoshinaga Y."/>
            <person name="Zwiers L.-H."/>
            <person name="Turgeon B.G."/>
            <person name="Goodwin S.B."/>
            <person name="Spatafora J.W."/>
            <person name="Crous P.W."/>
            <person name="Grigoriev I.V."/>
        </authorList>
    </citation>
    <scope>NUCLEOTIDE SEQUENCE</scope>
    <source>
        <strain evidence="4">CBS 342.82</strain>
    </source>
</reference>
<feature type="compositionally biased region" description="Low complexity" evidence="1">
    <location>
        <begin position="47"/>
        <end position="59"/>
    </location>
</feature>
<evidence type="ECO:0000313" key="3">
    <source>
        <dbReference type="Proteomes" id="UP000504637"/>
    </source>
</evidence>
<feature type="compositionally biased region" description="Low complexity" evidence="1">
    <location>
        <begin position="100"/>
        <end position="109"/>
    </location>
</feature>
<feature type="compositionally biased region" description="Acidic residues" evidence="1">
    <location>
        <begin position="455"/>
        <end position="466"/>
    </location>
</feature>
<dbReference type="GeneID" id="54358713"/>
<feature type="compositionally biased region" description="Polar residues" evidence="1">
    <location>
        <begin position="403"/>
        <end position="445"/>
    </location>
</feature>
<evidence type="ECO:0000259" key="2">
    <source>
        <dbReference type="Pfam" id="PF08550"/>
    </source>
</evidence>
<dbReference type="GO" id="GO:0007039">
    <property type="term" value="P:protein catabolic process in the vacuole"/>
    <property type="evidence" value="ECO:0007669"/>
    <property type="project" value="TreeGrafter"/>
</dbReference>
<dbReference type="Pfam" id="PF08550">
    <property type="entry name" value="GATA_AreA"/>
    <property type="match status" value="1"/>
</dbReference>
<feature type="compositionally biased region" description="Low complexity" evidence="1">
    <location>
        <begin position="369"/>
        <end position="381"/>
    </location>
</feature>
<protein>
    <recommendedName>
        <fullName evidence="2">Nitrogen regulatory protein areA GATA-like domain-containing protein</fullName>
    </recommendedName>
</protein>
<feature type="region of interest" description="Disordered" evidence="1">
    <location>
        <begin position="396"/>
        <end position="512"/>
    </location>
</feature>